<protein>
    <recommendedName>
        <fullName evidence="3">ethanolamine kinase</fullName>
        <ecNumber evidence="3">2.7.1.82</ecNumber>
    </recommendedName>
</protein>
<dbReference type="Proteomes" id="UP001497522">
    <property type="component" value="Chromosome 6"/>
</dbReference>
<dbReference type="Gene3D" id="3.90.1200.10">
    <property type="match status" value="1"/>
</dbReference>
<accession>A0ABP1BPD3</accession>
<dbReference type="Pfam" id="PF01633">
    <property type="entry name" value="Choline_kinase"/>
    <property type="match status" value="1"/>
</dbReference>
<comment type="pathway">
    <text evidence="1">Phospholipid metabolism; phosphatidylethanolamine biosynthesis; phosphatidylethanolamine from ethanolamine: step 1/3.</text>
</comment>
<dbReference type="PANTHER" id="PTHR22603">
    <property type="entry name" value="CHOLINE/ETHANOALAMINE KINASE"/>
    <property type="match status" value="1"/>
</dbReference>
<sequence length="130" mass="15480">MHAGKIYIIDYEYGSYNYQGYDIANHFNEHVGFECDYSFWGGKADVLYFSQRLTLILWHINVTICARYPNKEKQFHFFRHYLQPGNLKKLYVECNFDSLVSHMYWAIHAIVHCKEEVLSLTHNYLASGRI</sequence>
<comment type="similarity">
    <text evidence="2">Belongs to the choline/ethanolamine kinase family.</text>
</comment>
<evidence type="ECO:0000256" key="2">
    <source>
        <dbReference type="ARBA" id="ARBA00038211"/>
    </source>
</evidence>
<organism evidence="4 5">
    <name type="scientific">Sphagnum jensenii</name>
    <dbReference type="NCBI Taxonomy" id="128206"/>
    <lineage>
        <taxon>Eukaryota</taxon>
        <taxon>Viridiplantae</taxon>
        <taxon>Streptophyta</taxon>
        <taxon>Embryophyta</taxon>
        <taxon>Bryophyta</taxon>
        <taxon>Sphagnophytina</taxon>
        <taxon>Sphagnopsida</taxon>
        <taxon>Sphagnales</taxon>
        <taxon>Sphagnaceae</taxon>
        <taxon>Sphagnum</taxon>
    </lineage>
</organism>
<evidence type="ECO:0000313" key="5">
    <source>
        <dbReference type="Proteomes" id="UP001497522"/>
    </source>
</evidence>
<keyword evidence="5" id="KW-1185">Reference proteome</keyword>
<dbReference type="EMBL" id="OZ023707">
    <property type="protein sequence ID" value="CAK9877876.1"/>
    <property type="molecule type" value="Genomic_DNA"/>
</dbReference>
<dbReference type="EC" id="2.7.1.82" evidence="3"/>
<dbReference type="SUPFAM" id="SSF56112">
    <property type="entry name" value="Protein kinase-like (PK-like)"/>
    <property type="match status" value="1"/>
</dbReference>
<reference evidence="4" key="1">
    <citation type="submission" date="2024-03" db="EMBL/GenBank/DDBJ databases">
        <authorList>
            <consortium name="ELIXIR-Norway"/>
            <consortium name="Elixir Norway"/>
        </authorList>
    </citation>
    <scope>NUCLEOTIDE SEQUENCE</scope>
</reference>
<proteinExistence type="inferred from homology"/>
<evidence type="ECO:0000256" key="3">
    <source>
        <dbReference type="ARBA" id="ARBA00038874"/>
    </source>
</evidence>
<name>A0ABP1BPD3_9BRYO</name>
<gene>
    <name evidence="4" type="ORF">CSSPJE1EN2_LOCUS19701</name>
</gene>
<evidence type="ECO:0000313" key="4">
    <source>
        <dbReference type="EMBL" id="CAK9877876.1"/>
    </source>
</evidence>
<evidence type="ECO:0000256" key="1">
    <source>
        <dbReference type="ARBA" id="ARBA00037883"/>
    </source>
</evidence>
<dbReference type="InterPro" id="IPR011009">
    <property type="entry name" value="Kinase-like_dom_sf"/>
</dbReference>
<dbReference type="PANTHER" id="PTHR22603:SF66">
    <property type="entry name" value="ETHANOLAMINE KINASE"/>
    <property type="match status" value="1"/>
</dbReference>